<dbReference type="InterPro" id="IPR027640">
    <property type="entry name" value="Kinesin-like_fam"/>
</dbReference>
<proteinExistence type="inferred from homology"/>
<dbReference type="GO" id="GO:0005524">
    <property type="term" value="F:ATP binding"/>
    <property type="evidence" value="ECO:0007669"/>
    <property type="project" value="InterPro"/>
</dbReference>
<dbReference type="EMBL" id="CAMXCT020006540">
    <property type="protein sequence ID" value="CAL1169002.1"/>
    <property type="molecule type" value="Genomic_DNA"/>
</dbReference>
<dbReference type="InterPro" id="IPR001752">
    <property type="entry name" value="Kinesin_motor_dom"/>
</dbReference>
<evidence type="ECO:0000313" key="6">
    <source>
        <dbReference type="EMBL" id="CAL4802939.1"/>
    </source>
</evidence>
<dbReference type="PROSITE" id="PS50067">
    <property type="entry name" value="KINESIN_MOTOR_2"/>
    <property type="match status" value="1"/>
</dbReference>
<dbReference type="GO" id="GO:0003777">
    <property type="term" value="F:microtubule motor activity"/>
    <property type="evidence" value="ECO:0007669"/>
    <property type="project" value="InterPro"/>
</dbReference>
<evidence type="ECO:0000313" key="4">
    <source>
        <dbReference type="EMBL" id="CAI4015627.1"/>
    </source>
</evidence>
<dbReference type="EMBL" id="CAMXCT010006540">
    <property type="protein sequence ID" value="CAI4015627.1"/>
    <property type="molecule type" value="Genomic_DNA"/>
</dbReference>
<dbReference type="Proteomes" id="UP001152797">
    <property type="component" value="Unassembled WGS sequence"/>
</dbReference>
<reference evidence="4" key="1">
    <citation type="submission" date="2022-10" db="EMBL/GenBank/DDBJ databases">
        <authorList>
            <person name="Chen Y."/>
            <person name="Dougan E. K."/>
            <person name="Chan C."/>
            <person name="Rhodes N."/>
            <person name="Thang M."/>
        </authorList>
    </citation>
    <scope>NUCLEOTIDE SEQUENCE</scope>
</reference>
<keyword evidence="2" id="KW-0175">Coiled coil</keyword>
<protein>
    <submittedName>
        <fullName evidence="6">Kinesin-like protein KIN-14I (Kinesin-like calmodulin-binding protein) (OsKCBP)</fullName>
    </submittedName>
</protein>
<comment type="similarity">
    <text evidence="1">Belongs to the TRAFAC class myosin-kinesin ATPase superfamily. Kinesin family.</text>
</comment>
<evidence type="ECO:0000259" key="3">
    <source>
        <dbReference type="PROSITE" id="PS50067"/>
    </source>
</evidence>
<comment type="caution">
    <text evidence="1">Lacks conserved residue(s) required for the propagation of feature annotation.</text>
</comment>
<comment type="caution">
    <text evidence="4">The sequence shown here is derived from an EMBL/GenBank/DDBJ whole genome shotgun (WGS) entry which is preliminary data.</text>
</comment>
<name>A0A9P1GLJ2_9DINO</name>
<evidence type="ECO:0000313" key="7">
    <source>
        <dbReference type="Proteomes" id="UP001152797"/>
    </source>
</evidence>
<dbReference type="Gene3D" id="3.40.850.10">
    <property type="entry name" value="Kinesin motor domain"/>
    <property type="match status" value="1"/>
</dbReference>
<keyword evidence="7" id="KW-1185">Reference proteome</keyword>
<gene>
    <name evidence="4" type="ORF">C1SCF055_LOCUS40447</name>
</gene>
<dbReference type="OrthoDB" id="3176171at2759"/>
<organism evidence="4">
    <name type="scientific">Cladocopium goreaui</name>
    <dbReference type="NCBI Taxonomy" id="2562237"/>
    <lineage>
        <taxon>Eukaryota</taxon>
        <taxon>Sar</taxon>
        <taxon>Alveolata</taxon>
        <taxon>Dinophyceae</taxon>
        <taxon>Suessiales</taxon>
        <taxon>Symbiodiniaceae</taxon>
        <taxon>Cladocopium</taxon>
    </lineage>
</organism>
<accession>A0A9P1GLJ2</accession>
<dbReference type="PANTHER" id="PTHR47972">
    <property type="entry name" value="KINESIN-LIKE PROTEIN KLP-3"/>
    <property type="match status" value="1"/>
</dbReference>
<evidence type="ECO:0000313" key="5">
    <source>
        <dbReference type="EMBL" id="CAL1169002.1"/>
    </source>
</evidence>
<evidence type="ECO:0000256" key="2">
    <source>
        <dbReference type="SAM" id="Coils"/>
    </source>
</evidence>
<reference evidence="5" key="2">
    <citation type="submission" date="2024-04" db="EMBL/GenBank/DDBJ databases">
        <authorList>
            <person name="Chen Y."/>
            <person name="Shah S."/>
            <person name="Dougan E. K."/>
            <person name="Thang M."/>
            <person name="Chan C."/>
        </authorList>
    </citation>
    <scope>NUCLEOTIDE SEQUENCE [LARGE SCALE GENOMIC DNA]</scope>
</reference>
<dbReference type="GO" id="GO:0008017">
    <property type="term" value="F:microtubule binding"/>
    <property type="evidence" value="ECO:0007669"/>
    <property type="project" value="InterPro"/>
</dbReference>
<dbReference type="SUPFAM" id="SSF52540">
    <property type="entry name" value="P-loop containing nucleoside triphosphate hydrolases"/>
    <property type="match status" value="1"/>
</dbReference>
<dbReference type="AlphaFoldDB" id="A0A9P1GLJ2"/>
<feature type="domain" description="Kinesin motor" evidence="3">
    <location>
        <begin position="554"/>
        <end position="604"/>
    </location>
</feature>
<evidence type="ECO:0000256" key="1">
    <source>
        <dbReference type="PROSITE-ProRule" id="PRU00283"/>
    </source>
</evidence>
<dbReference type="InterPro" id="IPR036961">
    <property type="entry name" value="Kinesin_motor_dom_sf"/>
</dbReference>
<dbReference type="InterPro" id="IPR031852">
    <property type="entry name" value="Vik1/Cik1_MT-bd"/>
</dbReference>
<sequence length="604" mass="68875">MVQVCLTSGEEVLRQEGVATLRELHLQLGATGPASSVPTFLREDGHVLEADDVAVEDEVLTLVWVEWWHSFNIRKQSPSRFQRFFPRDEHFNVGLLEMALLAELKGGDNGNMVIDYSRALQADIELAILNVLHHFRPESPFLRAVRDFTAFIVAYLPSELSSVLGVLLDAAIEDIEHLTELRRFGFGDHFTATLALVEETVKHLLSSLESLESDASIDRDETEDREVIPIVFKSDPPKTIHVQRAWREEAYVYFQKLQPKLLHFLQLRDQLALAGKAHEIDGWLNLHRPFSPNLAVSDALAELEKECAKLGWLRSLYRCASSVHVGMCWVWIELQELPSEPADSEVDASALQELQERVDHLEDVCQQERTASEEASKNLQELLSATRRLCAKYAIAWSTEEPSLNMLEGIEESLSRAQNVADEKEKERKVLLQQMTQLKEEVDFLRGAKFEADDRCQQLQVELQQAKNSVSAQALQLESQFRDSQMQHQQAVDQAKGEADACQRRAKLAEGQLQTAQATADHFSAKYHELEARFQEEQIIRKKYHNQIQDMKGSVRVFCRFRPLAKREEDLGDIPVLHKADAFSVDLHRLAPHNDTRRFDFDAA</sequence>
<dbReference type="GO" id="GO:0007018">
    <property type="term" value="P:microtubule-based movement"/>
    <property type="evidence" value="ECO:0007669"/>
    <property type="project" value="InterPro"/>
</dbReference>
<dbReference type="EMBL" id="CAMXCT030006540">
    <property type="protein sequence ID" value="CAL4802939.1"/>
    <property type="molecule type" value="Genomic_DNA"/>
</dbReference>
<dbReference type="InterPro" id="IPR027417">
    <property type="entry name" value="P-loop_NTPase"/>
</dbReference>
<feature type="coiled-coil region" evidence="2">
    <location>
        <begin position="407"/>
        <end position="533"/>
    </location>
</feature>
<dbReference type="Pfam" id="PF16796">
    <property type="entry name" value="Microtub_bd"/>
    <property type="match status" value="1"/>
</dbReference>